<keyword evidence="2" id="KW-1185">Reference proteome</keyword>
<evidence type="ECO:0000313" key="1">
    <source>
        <dbReference type="EMBL" id="KAH7909404.1"/>
    </source>
</evidence>
<evidence type="ECO:0000313" key="2">
    <source>
        <dbReference type="Proteomes" id="UP000790377"/>
    </source>
</evidence>
<reference evidence="1" key="1">
    <citation type="journal article" date="2021" name="New Phytol.">
        <title>Evolutionary innovations through gain and loss of genes in the ectomycorrhizal Boletales.</title>
        <authorList>
            <person name="Wu G."/>
            <person name="Miyauchi S."/>
            <person name="Morin E."/>
            <person name="Kuo A."/>
            <person name="Drula E."/>
            <person name="Varga T."/>
            <person name="Kohler A."/>
            <person name="Feng B."/>
            <person name="Cao Y."/>
            <person name="Lipzen A."/>
            <person name="Daum C."/>
            <person name="Hundley H."/>
            <person name="Pangilinan J."/>
            <person name="Johnson J."/>
            <person name="Barry K."/>
            <person name="LaButti K."/>
            <person name="Ng V."/>
            <person name="Ahrendt S."/>
            <person name="Min B."/>
            <person name="Choi I.G."/>
            <person name="Park H."/>
            <person name="Plett J.M."/>
            <person name="Magnuson J."/>
            <person name="Spatafora J.W."/>
            <person name="Nagy L.G."/>
            <person name="Henrissat B."/>
            <person name="Grigoriev I.V."/>
            <person name="Yang Z.L."/>
            <person name="Xu J."/>
            <person name="Martin F.M."/>
        </authorList>
    </citation>
    <scope>NUCLEOTIDE SEQUENCE</scope>
    <source>
        <strain evidence="1">ATCC 28755</strain>
    </source>
</reference>
<accession>A0ACB8A813</accession>
<gene>
    <name evidence="1" type="ORF">BJ138DRAFT_1010920</name>
</gene>
<comment type="caution">
    <text evidence="1">The sequence shown here is derived from an EMBL/GenBank/DDBJ whole genome shotgun (WGS) entry which is preliminary data.</text>
</comment>
<protein>
    <submittedName>
        <fullName evidence="1">Major facilitator superfamily domain-containing protein</fullName>
    </submittedName>
</protein>
<dbReference type="Proteomes" id="UP000790377">
    <property type="component" value="Unassembled WGS sequence"/>
</dbReference>
<name>A0ACB8A813_9AGAM</name>
<dbReference type="EMBL" id="MU267762">
    <property type="protein sequence ID" value="KAH7909404.1"/>
    <property type="molecule type" value="Genomic_DNA"/>
</dbReference>
<organism evidence="1 2">
    <name type="scientific">Hygrophoropsis aurantiaca</name>
    <dbReference type="NCBI Taxonomy" id="72124"/>
    <lineage>
        <taxon>Eukaryota</taxon>
        <taxon>Fungi</taxon>
        <taxon>Dikarya</taxon>
        <taxon>Basidiomycota</taxon>
        <taxon>Agaricomycotina</taxon>
        <taxon>Agaricomycetes</taxon>
        <taxon>Agaricomycetidae</taxon>
        <taxon>Boletales</taxon>
        <taxon>Coniophorineae</taxon>
        <taxon>Hygrophoropsidaceae</taxon>
        <taxon>Hygrophoropsis</taxon>
    </lineage>
</organism>
<sequence>MLRLLQRRSHLRWSTEGHADNPDFKLPRMASLVTITAMNLLLQTSFFIIVSSSNKYAEYLGGDATFSGIVIGIPTVFSGLSLIPMTRLGLTRLYSGKYTMPLHVSCAAAILGNILYAVAYRANFLYLILIGRCVTGVAFSMFMYCKRYCTDPRIVGIRRRTTLASCQVICQGLGMTLGPFAGGLLYKVGFANSIFNGYTSPGWVMAGLFAVFWVCAAIWFEDVPDEPQSIELQPISDLLPTHLPIDKHADMAEFPVLAPSAVSTRPASPVNETFREQLSQITRSQWGVIVCMCWFSMGCFFILGSWEAGLPVFGASVPQLNWSPYAAGNFIALGGITCFPFLLANLLLARRIQDRKLLAFGSFLGLAGLLIFLSLFAASKINYGSLFACWWSVALGFNLATTVTLSLLSKQLPPEWNSRTSLAIQYSNYTGRVTGAIWGGSGVSVGMKNFVGLEIAIVGIGAVLFTSLWRDLKAKTG</sequence>
<proteinExistence type="predicted"/>